<reference evidence="1 2" key="1">
    <citation type="submission" date="2021-03" db="EMBL/GenBank/DDBJ databases">
        <title>Complete genome sequence of Streptomyces cyanogenus S136, producer of anticancer angucycline landomycin A.</title>
        <authorList>
            <person name="Hrab P."/>
            <person name="Ruckert C."/>
            <person name="Busche T."/>
            <person name="Ostash I."/>
            <person name="Kalinowski J."/>
            <person name="Fedorenko V."/>
            <person name="Yushchuk O."/>
            <person name="Ostash B."/>
        </authorList>
    </citation>
    <scope>NUCLEOTIDE SEQUENCE [LARGE SCALE GENOMIC DNA]</scope>
    <source>
        <strain evidence="1 2">S136</strain>
    </source>
</reference>
<sequence>MLTGTEWDRPPTSAKASRFIQDPPAAVPAAATMPSMNRIPALWVVAYGSHTSRLRRFLARRTVHLAAFIRALALADHRPFTSL</sequence>
<name>A0ABX7TKE1_STRCY</name>
<keyword evidence="2" id="KW-1185">Reference proteome</keyword>
<organism evidence="1 2">
    <name type="scientific">Streptomyces cyanogenus</name>
    <dbReference type="NCBI Taxonomy" id="80860"/>
    <lineage>
        <taxon>Bacteria</taxon>
        <taxon>Bacillati</taxon>
        <taxon>Actinomycetota</taxon>
        <taxon>Actinomycetes</taxon>
        <taxon>Kitasatosporales</taxon>
        <taxon>Streptomycetaceae</taxon>
        <taxon>Streptomyces</taxon>
    </lineage>
</organism>
<gene>
    <name evidence="1" type="ORF">S1361_01730</name>
</gene>
<accession>A0ABX7TKE1</accession>
<evidence type="ECO:0000313" key="2">
    <source>
        <dbReference type="Proteomes" id="UP000663908"/>
    </source>
</evidence>
<protein>
    <submittedName>
        <fullName evidence="1">Uncharacterized protein</fullName>
    </submittedName>
</protein>
<evidence type="ECO:0000313" key="1">
    <source>
        <dbReference type="EMBL" id="QTD96043.1"/>
    </source>
</evidence>
<proteinExistence type="predicted"/>
<dbReference type="EMBL" id="CP071839">
    <property type="protein sequence ID" value="QTD96043.1"/>
    <property type="molecule type" value="Genomic_DNA"/>
</dbReference>
<dbReference type="Proteomes" id="UP000663908">
    <property type="component" value="Chromosome"/>
</dbReference>